<dbReference type="InterPro" id="IPR050589">
    <property type="entry name" value="Ikaros_C2H2-ZF"/>
</dbReference>
<proteinExistence type="predicted"/>
<comment type="subcellular location">
    <subcellularLocation>
        <location evidence="1">Nucleus</location>
    </subcellularLocation>
</comment>
<evidence type="ECO:0000256" key="7">
    <source>
        <dbReference type="ARBA" id="ARBA00023125"/>
    </source>
</evidence>
<feature type="region of interest" description="Disordered" evidence="11">
    <location>
        <begin position="395"/>
        <end position="558"/>
    </location>
</feature>
<dbReference type="Pfam" id="PF00096">
    <property type="entry name" value="zf-C2H2"/>
    <property type="match status" value="5"/>
</dbReference>
<evidence type="ECO:0000256" key="10">
    <source>
        <dbReference type="PROSITE-ProRule" id="PRU00042"/>
    </source>
</evidence>
<keyword evidence="8" id="KW-0804">Transcription</keyword>
<keyword evidence="7" id="KW-0238">DNA-binding</keyword>
<evidence type="ECO:0000256" key="2">
    <source>
        <dbReference type="ARBA" id="ARBA00022723"/>
    </source>
</evidence>
<dbReference type="GO" id="GO:0005634">
    <property type="term" value="C:nucleus"/>
    <property type="evidence" value="ECO:0007669"/>
    <property type="project" value="UniProtKB-SubCell"/>
</dbReference>
<dbReference type="SMART" id="SM00355">
    <property type="entry name" value="ZnF_C2H2"/>
    <property type="match status" value="10"/>
</dbReference>
<dbReference type="STRING" id="418985.A0A1V9X5B3"/>
<dbReference type="PROSITE" id="PS00028">
    <property type="entry name" value="ZINC_FINGER_C2H2_1"/>
    <property type="match status" value="9"/>
</dbReference>
<dbReference type="FunFam" id="3.30.160.60:FF:001755">
    <property type="entry name" value="Zinc finger protein 989"/>
    <property type="match status" value="1"/>
</dbReference>
<evidence type="ECO:0000256" key="5">
    <source>
        <dbReference type="ARBA" id="ARBA00022833"/>
    </source>
</evidence>
<feature type="domain" description="C2H2-type" evidence="12">
    <location>
        <begin position="918"/>
        <end position="948"/>
    </location>
</feature>
<evidence type="ECO:0000256" key="3">
    <source>
        <dbReference type="ARBA" id="ARBA00022737"/>
    </source>
</evidence>
<dbReference type="Pfam" id="PF12874">
    <property type="entry name" value="zf-met"/>
    <property type="match status" value="2"/>
</dbReference>
<keyword evidence="9" id="KW-0539">Nucleus</keyword>
<keyword evidence="4 10" id="KW-0863">Zinc-finger</keyword>
<evidence type="ECO:0000256" key="4">
    <source>
        <dbReference type="ARBA" id="ARBA00022771"/>
    </source>
</evidence>
<feature type="domain" description="C2H2-type" evidence="12">
    <location>
        <begin position="806"/>
        <end position="833"/>
    </location>
</feature>
<keyword evidence="2" id="KW-0479">Metal-binding</keyword>
<dbReference type="InterPro" id="IPR036236">
    <property type="entry name" value="Znf_C2H2_sf"/>
</dbReference>
<dbReference type="InterPro" id="IPR013087">
    <property type="entry name" value="Znf_C2H2_type"/>
</dbReference>
<feature type="domain" description="C2H2-type" evidence="12">
    <location>
        <begin position="661"/>
        <end position="689"/>
    </location>
</feature>
<feature type="compositionally biased region" description="Polar residues" evidence="11">
    <location>
        <begin position="519"/>
        <end position="528"/>
    </location>
</feature>
<reference evidence="13 14" key="1">
    <citation type="journal article" date="2017" name="Gigascience">
        <title>Draft genome of the honey bee ectoparasitic mite, Tropilaelaps mercedesae, is shaped by the parasitic life history.</title>
        <authorList>
            <person name="Dong X."/>
            <person name="Armstrong S.D."/>
            <person name="Xia D."/>
            <person name="Makepeace B.L."/>
            <person name="Darby A.C."/>
            <person name="Kadowaki T."/>
        </authorList>
    </citation>
    <scope>NUCLEOTIDE SEQUENCE [LARGE SCALE GENOMIC DNA]</scope>
    <source>
        <strain evidence="13">Wuxi-XJTLU</strain>
    </source>
</reference>
<dbReference type="FunFam" id="3.30.160.60:FF:000322">
    <property type="entry name" value="GDNF-inducible zinc finger protein 1"/>
    <property type="match status" value="1"/>
</dbReference>
<accession>A0A1V9X5B3</accession>
<dbReference type="OrthoDB" id="8117402at2759"/>
<evidence type="ECO:0000313" key="14">
    <source>
        <dbReference type="Proteomes" id="UP000192247"/>
    </source>
</evidence>
<dbReference type="Proteomes" id="UP000192247">
    <property type="component" value="Unassembled WGS sequence"/>
</dbReference>
<dbReference type="GO" id="GO:0000978">
    <property type="term" value="F:RNA polymerase II cis-regulatory region sequence-specific DNA binding"/>
    <property type="evidence" value="ECO:0007669"/>
    <property type="project" value="TreeGrafter"/>
</dbReference>
<organism evidence="13 14">
    <name type="scientific">Tropilaelaps mercedesae</name>
    <dbReference type="NCBI Taxonomy" id="418985"/>
    <lineage>
        <taxon>Eukaryota</taxon>
        <taxon>Metazoa</taxon>
        <taxon>Ecdysozoa</taxon>
        <taxon>Arthropoda</taxon>
        <taxon>Chelicerata</taxon>
        <taxon>Arachnida</taxon>
        <taxon>Acari</taxon>
        <taxon>Parasitiformes</taxon>
        <taxon>Mesostigmata</taxon>
        <taxon>Gamasina</taxon>
        <taxon>Dermanyssoidea</taxon>
        <taxon>Laelapidae</taxon>
        <taxon>Tropilaelaps</taxon>
    </lineage>
</organism>
<feature type="domain" description="C2H2-type" evidence="12">
    <location>
        <begin position="689"/>
        <end position="717"/>
    </location>
</feature>
<keyword evidence="14" id="KW-1185">Reference proteome</keyword>
<dbReference type="InParanoid" id="A0A1V9X5B3"/>
<protein>
    <recommendedName>
        <fullName evidence="12">C2H2-type domain-containing protein</fullName>
    </recommendedName>
</protein>
<feature type="domain" description="C2H2-type" evidence="12">
    <location>
        <begin position="834"/>
        <end position="861"/>
    </location>
</feature>
<dbReference type="AlphaFoldDB" id="A0A1V9X5B3"/>
<dbReference type="FunFam" id="3.30.160.60:FF:000100">
    <property type="entry name" value="Zinc finger 45-like"/>
    <property type="match status" value="1"/>
</dbReference>
<comment type="caution">
    <text evidence="13">The sequence shown here is derived from an EMBL/GenBank/DDBJ whole genome shotgun (WGS) entry which is preliminary data.</text>
</comment>
<feature type="compositionally biased region" description="Basic and acidic residues" evidence="11">
    <location>
        <begin position="396"/>
        <end position="410"/>
    </location>
</feature>
<keyword evidence="6" id="KW-0805">Transcription regulation</keyword>
<feature type="domain" description="C2H2-type" evidence="12">
    <location>
        <begin position="721"/>
        <end position="748"/>
    </location>
</feature>
<dbReference type="Gene3D" id="3.30.160.60">
    <property type="entry name" value="Classic Zinc Finger"/>
    <property type="match status" value="9"/>
</dbReference>
<evidence type="ECO:0000256" key="11">
    <source>
        <dbReference type="SAM" id="MobiDB-lite"/>
    </source>
</evidence>
<feature type="region of interest" description="Disordered" evidence="11">
    <location>
        <begin position="637"/>
        <end position="656"/>
    </location>
</feature>
<dbReference type="FunFam" id="3.30.160.60:FF:001289">
    <property type="entry name" value="Zinc finger protein 574"/>
    <property type="match status" value="1"/>
</dbReference>
<evidence type="ECO:0000256" key="9">
    <source>
        <dbReference type="ARBA" id="ARBA00023242"/>
    </source>
</evidence>
<dbReference type="GO" id="GO:0008270">
    <property type="term" value="F:zinc ion binding"/>
    <property type="evidence" value="ECO:0007669"/>
    <property type="project" value="UniProtKB-KW"/>
</dbReference>
<feature type="domain" description="C2H2-type" evidence="12">
    <location>
        <begin position="890"/>
        <end position="917"/>
    </location>
</feature>
<feature type="domain" description="C2H2-type" evidence="12">
    <location>
        <begin position="749"/>
        <end position="776"/>
    </location>
</feature>
<name>A0A1V9X5B3_9ACAR</name>
<feature type="compositionally biased region" description="Acidic residues" evidence="11">
    <location>
        <begin position="443"/>
        <end position="452"/>
    </location>
</feature>
<keyword evidence="5" id="KW-0862">Zinc</keyword>
<gene>
    <name evidence="13" type="ORF">BIW11_12744</name>
</gene>
<dbReference type="EMBL" id="MNPL01023496">
    <property type="protein sequence ID" value="OQR68694.1"/>
    <property type="molecule type" value="Genomic_DNA"/>
</dbReference>
<evidence type="ECO:0000259" key="12">
    <source>
        <dbReference type="PROSITE" id="PS50157"/>
    </source>
</evidence>
<feature type="compositionally biased region" description="Low complexity" evidence="11">
    <location>
        <begin position="637"/>
        <end position="650"/>
    </location>
</feature>
<evidence type="ECO:0000313" key="13">
    <source>
        <dbReference type="EMBL" id="OQR68694.1"/>
    </source>
</evidence>
<evidence type="ECO:0000256" key="6">
    <source>
        <dbReference type="ARBA" id="ARBA00023015"/>
    </source>
</evidence>
<evidence type="ECO:0000256" key="1">
    <source>
        <dbReference type="ARBA" id="ARBA00004123"/>
    </source>
</evidence>
<dbReference type="PANTHER" id="PTHR24404:SF114">
    <property type="entry name" value="KLUMPFUSS, ISOFORM B-RELATED"/>
    <property type="match status" value="1"/>
</dbReference>
<feature type="domain" description="C2H2-type" evidence="12">
    <location>
        <begin position="862"/>
        <end position="889"/>
    </location>
</feature>
<sequence length="1095" mass="119637">MSAESSSEMSASSAAGFRPMEISAQDGSSHVAEIGYAASVDKVARSSGLEQTLEYRGQNFNFQFASGEGQTGGMVQDVAGIVHEAGLFEQGRQFEGQIFQGHSGVKDSEFSFATEQPVPEFTSTQPLEFIERASLGDKRSLAKTSETGQQQTSNVIIYLPSNVQICGPTSASPADGEPFGQQEFCSDSGQVVNFIGNMADMKSATIPGAAVGKTHLAKTLSAPVAGVSADPPATCIGNFLRENTTPEAQESVKDEVKFLPAPPEMPTLTSLAPLNPALKQRLGKDANSRNEKKLTSALLTLFFDERSSSYQRELVDVLKPLVKMLELLEASPIDAEAMRRMLGSLVALVASLQGIIVADRRRSVMTHYGIDELHSMEQEGVELFGADFLMRHGFAPRKETGKASKRDSKKQPPLVRTREPPNGIILPSKRKRKDKRGKKDTTESDNDADGCSDEIAQIIILDDSTDRQQPFPQSVLHKDTGRQDQLQTQKGQRDLLPANENCSALRSKRPKTEGREQDQQLPQGVSKEQQVRKTRLPRTRQSDLGQLPAITKSSNDDAAQCSEHQSVIDEVRVSADSGVDTTMDFACLDEHPNKSAGQQGLMLVDVTASSSPTMASKVRQDADGLIRTMKAAETDAGAAATAVTRPTRPRANSKQTEIPSGKCSFCELSFAKRLHLAQHLKQTHADQLPQCEICNRRFAFETILRQHLEEKHSQDVTGQRDECKHCGKTFSDKDRLQAHLFVHTGTKQFECSICSRRCLTKAHLDQHMAAHGRGEERFYCERCDKPFAKKTNYNHHLRLHSGEKNFECDLCHKRFATRQYLHIHLRSHSAEKPFTCDICGRGFQFQHVLVDHVRTHTGETPFVCEVCGISFKVKRTLKRHMKTHGDERPHTCHICQRGFKVKATLREHMKTHSNEKPYQCHECGLAYKRNVELRKHACPARQHLHQTPAMITTTVPPAVAARLPTAIQLAVSSQATSLSGTLTSAATAQTPVVATLNSSSGASALGVPVGGGLLVANGCDGDPVQVQLDEVTEGSVNECQPDPAAHQSLQTVIPVRTAQSGPDGTTTTIILQPMGAVGATTAAGANFTGIHFINL</sequence>
<evidence type="ECO:0000256" key="8">
    <source>
        <dbReference type="ARBA" id="ARBA00023163"/>
    </source>
</evidence>
<dbReference type="GO" id="GO:0006357">
    <property type="term" value="P:regulation of transcription by RNA polymerase II"/>
    <property type="evidence" value="ECO:0007669"/>
    <property type="project" value="TreeGrafter"/>
</dbReference>
<keyword evidence="3" id="KW-0677">Repeat</keyword>
<dbReference type="SUPFAM" id="SSF57667">
    <property type="entry name" value="beta-beta-alpha zinc fingers"/>
    <property type="match status" value="5"/>
</dbReference>
<dbReference type="PANTHER" id="PTHR24404">
    <property type="entry name" value="ZINC FINGER PROTEIN"/>
    <property type="match status" value="1"/>
</dbReference>
<feature type="domain" description="C2H2-type" evidence="12">
    <location>
        <begin position="778"/>
        <end position="805"/>
    </location>
</feature>
<dbReference type="GO" id="GO:0003700">
    <property type="term" value="F:DNA-binding transcription factor activity"/>
    <property type="evidence" value="ECO:0007669"/>
    <property type="project" value="TreeGrafter"/>
</dbReference>
<dbReference type="PROSITE" id="PS50157">
    <property type="entry name" value="ZINC_FINGER_C2H2_2"/>
    <property type="match status" value="10"/>
</dbReference>